<dbReference type="EMBL" id="JBBMFA010000098">
    <property type="protein sequence ID" value="MEQ2520899.1"/>
    <property type="molecule type" value="Genomic_DNA"/>
</dbReference>
<accession>A0ABV1GGE0</accession>
<evidence type="ECO:0000313" key="10">
    <source>
        <dbReference type="EMBL" id="MEQ2520899.1"/>
    </source>
</evidence>
<dbReference type="Gene3D" id="2.40.50.140">
    <property type="entry name" value="Nucleic acid-binding proteins"/>
    <property type="match status" value="2"/>
</dbReference>
<gene>
    <name evidence="8 10" type="primary">rnr</name>
    <name evidence="10" type="ORF">WMO24_10740</name>
</gene>
<comment type="subcellular location">
    <subcellularLocation>
        <location evidence="2 8">Cytoplasm</location>
    </subcellularLocation>
</comment>
<evidence type="ECO:0000256" key="3">
    <source>
        <dbReference type="ARBA" id="ARBA00022490"/>
    </source>
</evidence>
<comment type="catalytic activity">
    <reaction evidence="1 8">
        <text>Exonucleolytic cleavage in the 3'- to 5'-direction to yield nucleoside 5'-phosphates.</text>
        <dbReference type="EC" id="3.1.13.1"/>
    </reaction>
</comment>
<proteinExistence type="inferred from homology"/>
<dbReference type="InterPro" id="IPR001900">
    <property type="entry name" value="RNase_II/R"/>
</dbReference>
<dbReference type="EC" id="3.1.13.1" evidence="8"/>
<dbReference type="InterPro" id="IPR004476">
    <property type="entry name" value="RNase_II/RNase_R"/>
</dbReference>
<evidence type="ECO:0000256" key="4">
    <source>
        <dbReference type="ARBA" id="ARBA00022722"/>
    </source>
</evidence>
<comment type="function">
    <text evidence="8">3'-5' exoribonuclease that releases 5'-nucleoside monophosphates and is involved in maturation of structured RNAs.</text>
</comment>
<evidence type="ECO:0000313" key="11">
    <source>
        <dbReference type="Proteomes" id="UP001477672"/>
    </source>
</evidence>
<dbReference type="NCBIfam" id="TIGR02063">
    <property type="entry name" value="RNase_R"/>
    <property type="match status" value="1"/>
</dbReference>
<dbReference type="RefSeq" id="WP_349216443.1">
    <property type="nucleotide sequence ID" value="NZ_JBBMFA010000098.1"/>
</dbReference>
<dbReference type="InterPro" id="IPR022966">
    <property type="entry name" value="RNase_II/R_CS"/>
</dbReference>
<sequence length="698" mass="76836">MSLKGKILKELEKKPRRLKELKARLGNDKKVTRLMDELVKKKQVFVRDGMYCVAARDMEKALKCRLVKLARTFGFAQPVEGGADVFIPGKYLLGAMPGDLVLVTLDEHPRRAGTLEGKVIAIAEENKRFGGEVTKLDGRLALLPDACPHVPLLIKKGADGGARIGEKAAVEILERGENHADHRAGVSMRFGAADVASHCAKALLYSVGISRHFPASVKEEAKVYENARLREKDCKGRRDLRDWAVFTIDSASTKDIDDAISLTRTENGYALGVHIADVSHYVRPGSALDKEAFSRGTSVYYADSVVPMLPRQLSNGICSLNEGEDRLAFSCLMQLDRQGGVIDYEFCKTVIRSRVKGVYSEVNAILDGSADNAVKVRYAQVAEQLPLMQEVYEKLAARRLQRGAMNIESDEAKILVDESGRCTGVEKRVRGVSECMIEEFMLLANMCAARLAKEKDIPFVYRVHDQPEAERVEALKKALLAMKVDAGFAGETPTVKELAALLDATRDTPLERAVHTNVLRSMAKAKYEPQPKGHFGLALADYAHFTSPIRRYPDLAIHRILGRLCAGASADEIRQQFTGFAAEASVQSSECEVRAMKAERDIDDCYKAEYMQQFIGEEFDAVVASVTSFGLYVELPNTVEGLVRADALSTRELQLIDGVALVEPLGGRRWAVGDRMRVTLAGVDVAAGNVDFEPARGE</sequence>
<name>A0ABV1GGE0_9FIRM</name>
<evidence type="ECO:0000256" key="7">
    <source>
        <dbReference type="ARBA" id="ARBA00022884"/>
    </source>
</evidence>
<dbReference type="Pfam" id="PF00773">
    <property type="entry name" value="RNB"/>
    <property type="match status" value="1"/>
</dbReference>
<dbReference type="InterPro" id="IPR003029">
    <property type="entry name" value="S1_domain"/>
</dbReference>
<comment type="similarity">
    <text evidence="8">Belongs to the RNR ribonuclease family. RNase R subfamily.</text>
</comment>
<evidence type="ECO:0000256" key="2">
    <source>
        <dbReference type="ARBA" id="ARBA00004496"/>
    </source>
</evidence>
<dbReference type="HAMAP" id="MF_01895">
    <property type="entry name" value="RNase_R"/>
    <property type="match status" value="1"/>
</dbReference>
<dbReference type="CDD" id="cd04471">
    <property type="entry name" value="S1_RNase_R"/>
    <property type="match status" value="1"/>
</dbReference>
<keyword evidence="6 8" id="KW-0269">Exonuclease</keyword>
<keyword evidence="7 8" id="KW-0694">RNA-binding</keyword>
<evidence type="ECO:0000256" key="6">
    <source>
        <dbReference type="ARBA" id="ARBA00022839"/>
    </source>
</evidence>
<dbReference type="Proteomes" id="UP001477672">
    <property type="component" value="Unassembled WGS sequence"/>
</dbReference>
<dbReference type="InterPro" id="IPR013223">
    <property type="entry name" value="RNase_B_OB_dom"/>
</dbReference>
<dbReference type="SUPFAM" id="SSF50249">
    <property type="entry name" value="Nucleic acid-binding proteins"/>
    <property type="match status" value="3"/>
</dbReference>
<dbReference type="InterPro" id="IPR050180">
    <property type="entry name" value="RNR_Ribonuclease"/>
</dbReference>
<dbReference type="NCBIfam" id="TIGR00358">
    <property type="entry name" value="3_prime_RNase"/>
    <property type="match status" value="1"/>
</dbReference>
<dbReference type="PROSITE" id="PS50126">
    <property type="entry name" value="S1"/>
    <property type="match status" value="1"/>
</dbReference>
<reference evidence="10 11" key="1">
    <citation type="submission" date="2024-03" db="EMBL/GenBank/DDBJ databases">
        <title>Human intestinal bacterial collection.</title>
        <authorList>
            <person name="Pauvert C."/>
            <person name="Hitch T.C.A."/>
            <person name="Clavel T."/>
        </authorList>
    </citation>
    <scope>NUCLEOTIDE SEQUENCE [LARGE SCALE GENOMIC DNA]</scope>
    <source>
        <strain evidence="10 11">CLA-JM-H11</strain>
    </source>
</reference>
<comment type="caution">
    <text evidence="10">The sequence shown here is derived from an EMBL/GenBank/DDBJ whole genome shotgun (WGS) entry which is preliminary data.</text>
</comment>
<keyword evidence="11" id="KW-1185">Reference proteome</keyword>
<protein>
    <recommendedName>
        <fullName evidence="8">Ribonuclease R</fullName>
        <shortName evidence="8">RNase R</shortName>
        <ecNumber evidence="8">3.1.13.1</ecNumber>
    </recommendedName>
</protein>
<evidence type="ECO:0000256" key="1">
    <source>
        <dbReference type="ARBA" id="ARBA00001849"/>
    </source>
</evidence>
<evidence type="ECO:0000256" key="5">
    <source>
        <dbReference type="ARBA" id="ARBA00022801"/>
    </source>
</evidence>
<dbReference type="GO" id="GO:0008859">
    <property type="term" value="F:exoribonuclease II activity"/>
    <property type="evidence" value="ECO:0007669"/>
    <property type="project" value="UniProtKB-EC"/>
</dbReference>
<dbReference type="Pfam" id="PF08206">
    <property type="entry name" value="OB_RNB"/>
    <property type="match status" value="1"/>
</dbReference>
<dbReference type="PROSITE" id="PS01175">
    <property type="entry name" value="RIBONUCLEASE_II"/>
    <property type="match status" value="1"/>
</dbReference>
<dbReference type="InterPro" id="IPR012340">
    <property type="entry name" value="NA-bd_OB-fold"/>
</dbReference>
<dbReference type="SMART" id="SM00955">
    <property type="entry name" value="RNB"/>
    <property type="match status" value="1"/>
</dbReference>
<dbReference type="PANTHER" id="PTHR23355">
    <property type="entry name" value="RIBONUCLEASE"/>
    <property type="match status" value="1"/>
</dbReference>
<evidence type="ECO:0000256" key="8">
    <source>
        <dbReference type="HAMAP-Rule" id="MF_01895"/>
    </source>
</evidence>
<feature type="domain" description="S1 motif" evidence="9">
    <location>
        <begin position="616"/>
        <end position="695"/>
    </location>
</feature>
<dbReference type="PANTHER" id="PTHR23355:SF9">
    <property type="entry name" value="DIS3-LIKE EXONUCLEASE 2"/>
    <property type="match status" value="1"/>
</dbReference>
<dbReference type="Pfam" id="PF00575">
    <property type="entry name" value="S1"/>
    <property type="match status" value="1"/>
</dbReference>
<organism evidence="10 11">
    <name type="scientific">Ruthenibacterium intestinale</name>
    <dbReference type="NCBI Taxonomy" id="3133163"/>
    <lineage>
        <taxon>Bacteria</taxon>
        <taxon>Bacillati</taxon>
        <taxon>Bacillota</taxon>
        <taxon>Clostridia</taxon>
        <taxon>Eubacteriales</taxon>
        <taxon>Oscillospiraceae</taxon>
        <taxon>Ruthenibacterium</taxon>
    </lineage>
</organism>
<keyword evidence="3 8" id="KW-0963">Cytoplasm</keyword>
<dbReference type="InterPro" id="IPR011805">
    <property type="entry name" value="RNase_R"/>
</dbReference>
<evidence type="ECO:0000259" key="9">
    <source>
        <dbReference type="PROSITE" id="PS50126"/>
    </source>
</evidence>
<keyword evidence="5 8" id="KW-0378">Hydrolase</keyword>
<keyword evidence="4 8" id="KW-0540">Nuclease</keyword>